<evidence type="ECO:0000256" key="1">
    <source>
        <dbReference type="SAM" id="MobiDB-lite"/>
    </source>
</evidence>
<feature type="compositionally biased region" description="Basic and acidic residues" evidence="1">
    <location>
        <begin position="177"/>
        <end position="194"/>
    </location>
</feature>
<evidence type="ECO:0000313" key="3">
    <source>
        <dbReference type="Proteomes" id="UP000263957"/>
    </source>
</evidence>
<dbReference type="EMBL" id="DOGS01000305">
    <property type="protein sequence ID" value="HBQ50185.1"/>
    <property type="molecule type" value="Genomic_DNA"/>
</dbReference>
<feature type="region of interest" description="Disordered" evidence="1">
    <location>
        <begin position="177"/>
        <end position="229"/>
    </location>
</feature>
<sequence length="229" mass="25319">TELAEQRREVEGVAGVLAPYKEQMRAHGISEAEYISRLMSYDNALRQNPQAAIGQLAQHYGINLSNDSGADWVDETPPEPQFQQLQQQLNTTNAELKSLKQGQINREHHQLVGQVEGFATETDSKGNLKHPHFEAVRERMGRLVNAGETTDLQEAYEKAVRMDDNLFKQTLQAERKAVATQEDSRRKAAVDKAKKAAPGRTSGTPPSGSVKESDLDSILRSTIGEVRAG</sequence>
<comment type="caution">
    <text evidence="2">The sequence shown here is derived from an EMBL/GenBank/DDBJ whole genome shotgun (WGS) entry which is preliminary data.</text>
</comment>
<organism evidence="2 3">
    <name type="scientific">Hyphomonas atlantica</name>
    <dbReference type="NCBI Taxonomy" id="1280948"/>
    <lineage>
        <taxon>Bacteria</taxon>
        <taxon>Pseudomonadati</taxon>
        <taxon>Pseudomonadota</taxon>
        <taxon>Alphaproteobacteria</taxon>
        <taxon>Hyphomonadales</taxon>
        <taxon>Hyphomonadaceae</taxon>
        <taxon>Hyphomonas</taxon>
    </lineage>
</organism>
<proteinExistence type="predicted"/>
<reference evidence="2 3" key="1">
    <citation type="journal article" date="2018" name="Nat. Biotechnol.">
        <title>A standardized bacterial taxonomy based on genome phylogeny substantially revises the tree of life.</title>
        <authorList>
            <person name="Parks D.H."/>
            <person name="Chuvochina M."/>
            <person name="Waite D.W."/>
            <person name="Rinke C."/>
            <person name="Skarshewski A."/>
            <person name="Chaumeil P.A."/>
            <person name="Hugenholtz P."/>
        </authorList>
    </citation>
    <scope>NUCLEOTIDE SEQUENCE [LARGE SCALE GENOMIC DNA]</scope>
    <source>
        <strain evidence="2">UBA10378</strain>
    </source>
</reference>
<dbReference type="Proteomes" id="UP000263957">
    <property type="component" value="Unassembled WGS sequence"/>
</dbReference>
<name>A0A356WB11_9PROT</name>
<evidence type="ECO:0000313" key="2">
    <source>
        <dbReference type="EMBL" id="HBQ50185.1"/>
    </source>
</evidence>
<gene>
    <name evidence="2" type="ORF">DD728_15130</name>
</gene>
<dbReference type="AlphaFoldDB" id="A0A356WB11"/>
<accession>A0A356WB11</accession>
<feature type="non-terminal residue" evidence="2">
    <location>
        <position position="1"/>
    </location>
</feature>
<protein>
    <submittedName>
        <fullName evidence="2">Uncharacterized protein</fullName>
    </submittedName>
</protein>